<dbReference type="AlphaFoldDB" id="A0A372MEA9"/>
<gene>
    <name evidence="1" type="ORF">DYP60_11750</name>
</gene>
<protein>
    <submittedName>
        <fullName evidence="1">RloB domain-containing protein</fullName>
    </submittedName>
</protein>
<evidence type="ECO:0000313" key="2">
    <source>
        <dbReference type="Proteomes" id="UP000264002"/>
    </source>
</evidence>
<organism evidence="1 2">
    <name type="scientific">Sphaerochaeta halotolerans</name>
    <dbReference type="NCBI Taxonomy" id="2293840"/>
    <lineage>
        <taxon>Bacteria</taxon>
        <taxon>Pseudomonadati</taxon>
        <taxon>Spirochaetota</taxon>
        <taxon>Spirochaetia</taxon>
        <taxon>Spirochaetales</taxon>
        <taxon>Sphaerochaetaceae</taxon>
        <taxon>Sphaerochaeta</taxon>
    </lineage>
</organism>
<proteinExistence type="predicted"/>
<evidence type="ECO:0000313" key="1">
    <source>
        <dbReference type="EMBL" id="RFU94094.1"/>
    </source>
</evidence>
<reference evidence="2" key="1">
    <citation type="submission" date="2018-08" db="EMBL/GenBank/DDBJ databases">
        <authorList>
            <person name="Grouzdev D.S."/>
            <person name="Krutkina M.S."/>
        </authorList>
    </citation>
    <scope>NUCLEOTIDE SEQUENCE [LARGE SCALE GENOMIC DNA]</scope>
    <source>
        <strain evidence="2">4-11</strain>
    </source>
</reference>
<reference evidence="1 2" key="2">
    <citation type="submission" date="2018-09" db="EMBL/GenBank/DDBJ databases">
        <title>Genome of Sphaerochaeta halotolerans strain 4-11.</title>
        <authorList>
            <person name="Nazina T.N."/>
            <person name="Sokolova D.S."/>
        </authorList>
    </citation>
    <scope>NUCLEOTIDE SEQUENCE [LARGE SCALE GENOMIC DNA]</scope>
    <source>
        <strain evidence="1 2">4-11</strain>
    </source>
</reference>
<keyword evidence="2" id="KW-1185">Reference proteome</keyword>
<name>A0A372MEA9_9SPIR</name>
<dbReference type="Pfam" id="PF13707">
    <property type="entry name" value="RloB"/>
    <property type="match status" value="1"/>
</dbReference>
<sequence>MTSHVKRIKPQFQRDIKPYRDAFLVLVATEGEKTEELYFSFPFVSHRRVKVLPIPSKDGCSAPAYVLENLKATAKKLDLGKHDKLWLAIDKDRWKDQQIREVMGQKIRKMPIQVAVSNPCFELWLFLHFAPLPSSPINCSKAMGKELRKVKRTYRKNSLKPEEYESGFPHAMKEAGKTKVDKEGVPTNPGTHVYLIMEEIQKLKTNERYQYPRASPGLRRRCLLFRPKGRGITPCFPGTRSGEKPSC</sequence>
<dbReference type="EMBL" id="QUWK01000013">
    <property type="protein sequence ID" value="RFU94094.1"/>
    <property type="molecule type" value="Genomic_DNA"/>
</dbReference>
<dbReference type="RefSeq" id="WP_117331202.1">
    <property type="nucleotide sequence ID" value="NZ_QUWK01000013.1"/>
</dbReference>
<dbReference type="InterPro" id="IPR025591">
    <property type="entry name" value="RloB"/>
</dbReference>
<accession>A0A372MEA9</accession>
<comment type="caution">
    <text evidence="1">The sequence shown here is derived from an EMBL/GenBank/DDBJ whole genome shotgun (WGS) entry which is preliminary data.</text>
</comment>
<dbReference type="Proteomes" id="UP000264002">
    <property type="component" value="Unassembled WGS sequence"/>
</dbReference>